<name>A0A366H400_9BURK</name>
<keyword evidence="1" id="KW-0812">Transmembrane</keyword>
<keyword evidence="3" id="KW-1185">Reference proteome</keyword>
<gene>
    <name evidence="2" type="ORF">DFR37_11128</name>
</gene>
<dbReference type="Pfam" id="PF12553">
    <property type="entry name" value="DUF3742"/>
    <property type="match status" value="1"/>
</dbReference>
<evidence type="ECO:0000313" key="2">
    <source>
        <dbReference type="EMBL" id="RBP36721.1"/>
    </source>
</evidence>
<keyword evidence="1" id="KW-1133">Transmembrane helix</keyword>
<reference evidence="2 3" key="1">
    <citation type="submission" date="2018-06" db="EMBL/GenBank/DDBJ databases">
        <title>Genomic Encyclopedia of Type Strains, Phase IV (KMG-IV): sequencing the most valuable type-strain genomes for metagenomic binning, comparative biology and taxonomic classification.</title>
        <authorList>
            <person name="Goeker M."/>
        </authorList>
    </citation>
    <scope>NUCLEOTIDE SEQUENCE [LARGE SCALE GENOMIC DNA]</scope>
    <source>
        <strain evidence="2 3">DSM 25520</strain>
    </source>
</reference>
<sequence length="119" mass="13446">MNTTIRTSTAERLGRSLGRGWRAYLRGERRVLAWLGLQGLSVRVAHVLLWALKLSAIGALLYFAFWLALLLAFLVAAAHGDWAAEQELPEPEWREGPVGFGLYTYDGHRIDPHDFKDEV</sequence>
<dbReference type="OrthoDB" id="8454876at2"/>
<keyword evidence="1" id="KW-0472">Membrane</keyword>
<protein>
    <submittedName>
        <fullName evidence="2">Uncharacterized protein DUF3742</fullName>
    </submittedName>
</protein>
<proteinExistence type="predicted"/>
<feature type="transmembrane region" description="Helical" evidence="1">
    <location>
        <begin position="31"/>
        <end position="51"/>
    </location>
</feature>
<evidence type="ECO:0000313" key="3">
    <source>
        <dbReference type="Proteomes" id="UP000253628"/>
    </source>
</evidence>
<dbReference type="Proteomes" id="UP000253628">
    <property type="component" value="Unassembled WGS sequence"/>
</dbReference>
<organism evidence="2 3">
    <name type="scientific">Eoetvoesiella caeni</name>
    <dbReference type="NCBI Taxonomy" id="645616"/>
    <lineage>
        <taxon>Bacteria</taxon>
        <taxon>Pseudomonadati</taxon>
        <taxon>Pseudomonadota</taxon>
        <taxon>Betaproteobacteria</taxon>
        <taxon>Burkholderiales</taxon>
        <taxon>Alcaligenaceae</taxon>
        <taxon>Eoetvoesiella</taxon>
    </lineage>
</organism>
<dbReference type="EMBL" id="QNRQ01000011">
    <property type="protein sequence ID" value="RBP36721.1"/>
    <property type="molecule type" value="Genomic_DNA"/>
</dbReference>
<dbReference type="AlphaFoldDB" id="A0A366H400"/>
<dbReference type="RefSeq" id="WP_113934430.1">
    <property type="nucleotide sequence ID" value="NZ_JACCEU010000003.1"/>
</dbReference>
<comment type="caution">
    <text evidence="2">The sequence shown here is derived from an EMBL/GenBank/DDBJ whole genome shotgun (WGS) entry which is preliminary data.</text>
</comment>
<feature type="transmembrane region" description="Helical" evidence="1">
    <location>
        <begin position="57"/>
        <end position="78"/>
    </location>
</feature>
<dbReference type="InterPro" id="IPR022213">
    <property type="entry name" value="DUF3742"/>
</dbReference>
<evidence type="ECO:0000256" key="1">
    <source>
        <dbReference type="SAM" id="Phobius"/>
    </source>
</evidence>
<accession>A0A366H400</accession>